<feature type="region of interest" description="Disordered" evidence="1">
    <location>
        <begin position="79"/>
        <end position="98"/>
    </location>
</feature>
<dbReference type="SUPFAM" id="SSF47598">
    <property type="entry name" value="Ribbon-helix-helix"/>
    <property type="match status" value="1"/>
</dbReference>
<name>A0ABW0QLI4_9GAMM</name>
<dbReference type="InterPro" id="IPR008651">
    <property type="entry name" value="Uncharacterised_HicB"/>
</dbReference>
<evidence type="ECO:0000313" key="3">
    <source>
        <dbReference type="Proteomes" id="UP001596114"/>
    </source>
</evidence>
<dbReference type="EMBL" id="JBHSNF010000001">
    <property type="protein sequence ID" value="MFC5525831.1"/>
    <property type="molecule type" value="Genomic_DNA"/>
</dbReference>
<dbReference type="Pfam" id="PF05534">
    <property type="entry name" value="HicB"/>
    <property type="match status" value="1"/>
</dbReference>
<reference evidence="3" key="1">
    <citation type="journal article" date="2019" name="Int. J. Syst. Evol. Microbiol.">
        <title>The Global Catalogue of Microorganisms (GCM) 10K type strain sequencing project: providing services to taxonomists for standard genome sequencing and annotation.</title>
        <authorList>
            <consortium name="The Broad Institute Genomics Platform"/>
            <consortium name="The Broad Institute Genome Sequencing Center for Infectious Disease"/>
            <person name="Wu L."/>
            <person name="Ma J."/>
        </authorList>
    </citation>
    <scope>NUCLEOTIDE SEQUENCE [LARGE SCALE GENOMIC DNA]</scope>
    <source>
        <strain evidence="3">CGMCC 1.16619</strain>
    </source>
</reference>
<sequence>METTRLTLRLPPELASQAADVAAQQGLTMNAFIVQAVRNWVTYQGKRLGSTGLPSTGPVRSSARAITAPPVQTVPKVGANDPCPCGSGQKYKRCHGRP</sequence>
<dbReference type="InterPro" id="IPR004027">
    <property type="entry name" value="SEC_C_motif"/>
</dbReference>
<dbReference type="InterPro" id="IPR010985">
    <property type="entry name" value="Ribbon_hlx_hlx"/>
</dbReference>
<proteinExistence type="predicted"/>
<dbReference type="Pfam" id="PF02810">
    <property type="entry name" value="SEC-C"/>
    <property type="match status" value="1"/>
</dbReference>
<organism evidence="2 3">
    <name type="scientific">Rhodanobacter ginsengisoli</name>
    <dbReference type="NCBI Taxonomy" id="418646"/>
    <lineage>
        <taxon>Bacteria</taxon>
        <taxon>Pseudomonadati</taxon>
        <taxon>Pseudomonadota</taxon>
        <taxon>Gammaproteobacteria</taxon>
        <taxon>Lysobacterales</taxon>
        <taxon>Rhodanobacteraceae</taxon>
        <taxon>Rhodanobacter</taxon>
    </lineage>
</organism>
<evidence type="ECO:0000256" key="1">
    <source>
        <dbReference type="SAM" id="MobiDB-lite"/>
    </source>
</evidence>
<dbReference type="NCBIfam" id="NF041551">
    <property type="entry name" value="YlcI_YnfO_N"/>
    <property type="match status" value="1"/>
</dbReference>
<gene>
    <name evidence="2" type="ORF">ACFPPA_08765</name>
</gene>
<dbReference type="SUPFAM" id="SSF103642">
    <property type="entry name" value="Sec-C motif"/>
    <property type="match status" value="1"/>
</dbReference>
<dbReference type="Gene3D" id="3.10.450.50">
    <property type="match status" value="1"/>
</dbReference>
<dbReference type="Proteomes" id="UP001596114">
    <property type="component" value="Unassembled WGS sequence"/>
</dbReference>
<comment type="caution">
    <text evidence="2">The sequence shown here is derived from an EMBL/GenBank/DDBJ whole genome shotgun (WGS) entry which is preliminary data.</text>
</comment>
<protein>
    <submittedName>
        <fullName evidence="2">YlcI/YnfO family protein</fullName>
    </submittedName>
</protein>
<evidence type="ECO:0000313" key="2">
    <source>
        <dbReference type="EMBL" id="MFC5525831.1"/>
    </source>
</evidence>
<keyword evidence="3" id="KW-1185">Reference proteome</keyword>
<dbReference type="RefSeq" id="WP_377319286.1">
    <property type="nucleotide sequence ID" value="NZ_JBHSNF010000001.1"/>
</dbReference>
<accession>A0ABW0QLI4</accession>